<reference evidence="2" key="1">
    <citation type="submission" date="2016-10" db="EMBL/GenBank/DDBJ databases">
        <authorList>
            <person name="Varghese N."/>
            <person name="Submissions S."/>
        </authorList>
    </citation>
    <scope>NUCLEOTIDE SEQUENCE [LARGE SCALE GENOMIC DNA]</scope>
    <source>
        <strain evidence="2">IBRC-M10078</strain>
    </source>
</reference>
<dbReference type="InterPro" id="IPR050490">
    <property type="entry name" value="Bact_solute-bd_prot1"/>
</dbReference>
<dbReference type="AlphaFoldDB" id="A0A1H0VLA1"/>
<dbReference type="PANTHER" id="PTHR43649:SF12">
    <property type="entry name" value="DIACETYLCHITOBIOSE BINDING PROTEIN DASA"/>
    <property type="match status" value="1"/>
</dbReference>
<dbReference type="OrthoDB" id="9787283at2"/>
<evidence type="ECO:0000313" key="2">
    <source>
        <dbReference type="Proteomes" id="UP000199159"/>
    </source>
</evidence>
<gene>
    <name evidence="1" type="ORF">SAMN05216565_10759</name>
</gene>
<dbReference type="RefSeq" id="WP_090855648.1">
    <property type="nucleotide sequence ID" value="NZ_FNJU01000007.1"/>
</dbReference>
<dbReference type="PANTHER" id="PTHR43649">
    <property type="entry name" value="ARABINOSE-BINDING PROTEIN-RELATED"/>
    <property type="match status" value="1"/>
</dbReference>
<name>A0A1H0VLA1_9BACI</name>
<dbReference type="Proteomes" id="UP000199159">
    <property type="component" value="Unassembled WGS sequence"/>
</dbReference>
<dbReference type="Gene3D" id="3.40.190.10">
    <property type="entry name" value="Periplasmic binding protein-like II"/>
    <property type="match status" value="2"/>
</dbReference>
<evidence type="ECO:0000313" key="1">
    <source>
        <dbReference type="EMBL" id="SDP79369.1"/>
    </source>
</evidence>
<organism evidence="1 2">
    <name type="scientific">Litchfieldia salsa</name>
    <dbReference type="NCBI Taxonomy" id="930152"/>
    <lineage>
        <taxon>Bacteria</taxon>
        <taxon>Bacillati</taxon>
        <taxon>Bacillota</taxon>
        <taxon>Bacilli</taxon>
        <taxon>Bacillales</taxon>
        <taxon>Bacillaceae</taxon>
        <taxon>Litchfieldia</taxon>
    </lineage>
</organism>
<protein>
    <submittedName>
        <fullName evidence="1">Putative aldouronate transport system substrate-binding protein</fullName>
    </submittedName>
</protein>
<sequence length="570" mass="64602">MKINWSYFTISLVLIFLISLIVANGREDAPKNKENETNGSNEEVGKINIINGKISPPVTITTILSELPNTYFRDGESLTDNVHTRWAKEQLGVNFEVLWYSSRIDQSYEERLKLILATGQELPDVFVSLDDQLIEMLIESGLVMDVGEAFEKYASKTYKAAMAEVSPKAWWPFNHEGKKYAIPIIHEYQGSQPVMWIRQDWLDTLGLEAPTNIEELEALMDAFATQDPDGNDKNDTIPLALTAKPDFTKNPVGNSSWVFGLFGVIPERWYPGTDGKLTYGSVQPQMKDALIKIRDWKEKGYIFNQVALNDFNSVSVDIKSNKVGIVGAPYWLNHYSSWLLKSNPSAIYNPYPLPEGVGGKNMRTVDNPSLGGIFINKDISEEALKALFHYQNTLYSIYESENPFLFKDFQEGYDYVIQDGQAITSNEVIPGGRTLTMKYMLTASAPIYNSRNVEANLKHARGEELTTRDLSALAAKADLGMGQLELLSRQAMLVAIEQEYADVPEYFHGLTTPTMERRWEMLKKMERETFIDIIYGEKPVEAFDAFVESWYSNGGEDVTKEVNEWYDSVK</sequence>
<dbReference type="SUPFAM" id="SSF53850">
    <property type="entry name" value="Periplasmic binding protein-like II"/>
    <property type="match status" value="1"/>
</dbReference>
<accession>A0A1H0VLA1</accession>
<proteinExistence type="predicted"/>
<dbReference type="STRING" id="930152.SAMN05216565_10759"/>
<keyword evidence="2" id="KW-1185">Reference proteome</keyword>
<dbReference type="EMBL" id="FNJU01000007">
    <property type="protein sequence ID" value="SDP79369.1"/>
    <property type="molecule type" value="Genomic_DNA"/>
</dbReference>